<dbReference type="AlphaFoldDB" id="A0A9D4RFF8"/>
<dbReference type="Proteomes" id="UP000828390">
    <property type="component" value="Unassembled WGS sequence"/>
</dbReference>
<evidence type="ECO:0000256" key="1">
    <source>
        <dbReference type="SAM" id="MobiDB-lite"/>
    </source>
</evidence>
<protein>
    <submittedName>
        <fullName evidence="2">Uncharacterized protein</fullName>
    </submittedName>
</protein>
<keyword evidence="3" id="KW-1185">Reference proteome</keyword>
<proteinExistence type="predicted"/>
<name>A0A9D4RFF8_DREPO</name>
<gene>
    <name evidence="2" type="ORF">DPMN_028552</name>
</gene>
<dbReference type="EMBL" id="JAIWYP010000002">
    <property type="protein sequence ID" value="KAH3865513.1"/>
    <property type="molecule type" value="Genomic_DNA"/>
</dbReference>
<feature type="region of interest" description="Disordered" evidence="1">
    <location>
        <begin position="27"/>
        <end position="56"/>
    </location>
</feature>
<reference evidence="2" key="1">
    <citation type="journal article" date="2019" name="bioRxiv">
        <title>The Genome of the Zebra Mussel, Dreissena polymorpha: A Resource for Invasive Species Research.</title>
        <authorList>
            <person name="McCartney M.A."/>
            <person name="Auch B."/>
            <person name="Kono T."/>
            <person name="Mallez S."/>
            <person name="Zhang Y."/>
            <person name="Obille A."/>
            <person name="Becker A."/>
            <person name="Abrahante J.E."/>
            <person name="Garbe J."/>
            <person name="Badalamenti J.P."/>
            <person name="Herman A."/>
            <person name="Mangelson H."/>
            <person name="Liachko I."/>
            <person name="Sullivan S."/>
            <person name="Sone E.D."/>
            <person name="Koren S."/>
            <person name="Silverstein K.A.T."/>
            <person name="Beckman K.B."/>
            <person name="Gohl D.M."/>
        </authorList>
    </citation>
    <scope>NUCLEOTIDE SEQUENCE</scope>
    <source>
        <strain evidence="2">Duluth1</strain>
        <tissue evidence="2">Whole animal</tissue>
    </source>
</reference>
<sequence length="56" mass="6493">MQRVKQLLQRPTLSRLERVITVQTRAGDHCPTANRARKTKPPHEQEIHLLPSSKCH</sequence>
<reference evidence="2" key="2">
    <citation type="submission" date="2020-11" db="EMBL/GenBank/DDBJ databases">
        <authorList>
            <person name="McCartney M.A."/>
            <person name="Auch B."/>
            <person name="Kono T."/>
            <person name="Mallez S."/>
            <person name="Becker A."/>
            <person name="Gohl D.M."/>
            <person name="Silverstein K.A.T."/>
            <person name="Koren S."/>
            <person name="Bechman K.B."/>
            <person name="Herman A."/>
            <person name="Abrahante J.E."/>
            <person name="Garbe J."/>
        </authorList>
    </citation>
    <scope>NUCLEOTIDE SEQUENCE</scope>
    <source>
        <strain evidence="2">Duluth1</strain>
        <tissue evidence="2">Whole animal</tissue>
    </source>
</reference>
<evidence type="ECO:0000313" key="2">
    <source>
        <dbReference type="EMBL" id="KAH3865513.1"/>
    </source>
</evidence>
<comment type="caution">
    <text evidence="2">The sequence shown here is derived from an EMBL/GenBank/DDBJ whole genome shotgun (WGS) entry which is preliminary data.</text>
</comment>
<accession>A0A9D4RFF8</accession>
<organism evidence="2 3">
    <name type="scientific">Dreissena polymorpha</name>
    <name type="common">Zebra mussel</name>
    <name type="synonym">Mytilus polymorpha</name>
    <dbReference type="NCBI Taxonomy" id="45954"/>
    <lineage>
        <taxon>Eukaryota</taxon>
        <taxon>Metazoa</taxon>
        <taxon>Spiralia</taxon>
        <taxon>Lophotrochozoa</taxon>
        <taxon>Mollusca</taxon>
        <taxon>Bivalvia</taxon>
        <taxon>Autobranchia</taxon>
        <taxon>Heteroconchia</taxon>
        <taxon>Euheterodonta</taxon>
        <taxon>Imparidentia</taxon>
        <taxon>Neoheterodontei</taxon>
        <taxon>Myida</taxon>
        <taxon>Dreissenoidea</taxon>
        <taxon>Dreissenidae</taxon>
        <taxon>Dreissena</taxon>
    </lineage>
</organism>
<evidence type="ECO:0000313" key="3">
    <source>
        <dbReference type="Proteomes" id="UP000828390"/>
    </source>
</evidence>